<evidence type="ECO:0000256" key="6">
    <source>
        <dbReference type="ARBA" id="ARBA00022705"/>
    </source>
</evidence>
<evidence type="ECO:0000256" key="8">
    <source>
        <dbReference type="ARBA" id="ARBA00022723"/>
    </source>
</evidence>
<evidence type="ECO:0000256" key="15">
    <source>
        <dbReference type="ARBA" id="ARBA00023014"/>
    </source>
</evidence>
<name>A0AAW1SSZ4_9CHLO</name>
<evidence type="ECO:0000256" key="1">
    <source>
        <dbReference type="ARBA" id="ARBA00001966"/>
    </source>
</evidence>
<dbReference type="Gene3D" id="3.90.320.10">
    <property type="match status" value="1"/>
</dbReference>
<dbReference type="Gene3D" id="3.40.50.300">
    <property type="entry name" value="P-loop containing nucleotide triphosphate hydrolases"/>
    <property type="match status" value="3"/>
</dbReference>
<dbReference type="Pfam" id="PF13086">
    <property type="entry name" value="AAA_11"/>
    <property type="match status" value="1"/>
</dbReference>
<dbReference type="GO" id="GO:0003677">
    <property type="term" value="F:DNA binding"/>
    <property type="evidence" value="ECO:0007669"/>
    <property type="project" value="UniProtKB-KW"/>
</dbReference>
<feature type="region of interest" description="Disordered" evidence="21">
    <location>
        <begin position="705"/>
        <end position="729"/>
    </location>
</feature>
<dbReference type="GO" id="GO:0005737">
    <property type="term" value="C:cytoplasm"/>
    <property type="evidence" value="ECO:0007669"/>
    <property type="project" value="TreeGrafter"/>
</dbReference>
<dbReference type="CDD" id="cd18808">
    <property type="entry name" value="SF1_C_Upf1"/>
    <property type="match status" value="1"/>
</dbReference>
<gene>
    <name evidence="25" type="ORF">WJX84_004993</name>
</gene>
<evidence type="ECO:0000256" key="5">
    <source>
        <dbReference type="ARBA" id="ARBA00022485"/>
    </source>
</evidence>
<feature type="compositionally biased region" description="Basic and acidic residues" evidence="21">
    <location>
        <begin position="705"/>
        <end position="722"/>
    </location>
</feature>
<evidence type="ECO:0000256" key="12">
    <source>
        <dbReference type="ARBA" id="ARBA00022806"/>
    </source>
</evidence>
<keyword evidence="7" id="KW-0540">Nuclease</keyword>
<dbReference type="InterPro" id="IPR027417">
    <property type="entry name" value="P-loop_NTPase"/>
</dbReference>
<accession>A0AAW1SSZ4</accession>
<evidence type="ECO:0000256" key="18">
    <source>
        <dbReference type="ARBA" id="ARBA00023242"/>
    </source>
</evidence>
<dbReference type="GO" id="GO:0005634">
    <property type="term" value="C:nucleus"/>
    <property type="evidence" value="ECO:0007669"/>
    <property type="project" value="UniProtKB-SubCell"/>
</dbReference>
<feature type="compositionally biased region" description="Basic and acidic residues" evidence="21">
    <location>
        <begin position="109"/>
        <end position="130"/>
    </location>
</feature>
<dbReference type="Pfam" id="PF08696">
    <property type="entry name" value="Dna2"/>
    <property type="match status" value="1"/>
</dbReference>
<dbReference type="GO" id="GO:0006281">
    <property type="term" value="P:DNA repair"/>
    <property type="evidence" value="ECO:0007669"/>
    <property type="project" value="UniProtKB-KW"/>
</dbReference>
<evidence type="ECO:0000313" key="25">
    <source>
        <dbReference type="EMBL" id="KAK9857614.1"/>
    </source>
</evidence>
<sequence>MLVVNFWQMGPFTYSGRVSFMAGSPASTLRTGGKAWPGASVKRRLTGSGLRSESGQKAGGGQKRRALMDLLDQVEVGVFDGSVSADESPGLLAVHAAGTCRKSACARAHPSEKAGIDRAPSARESQDKHGATQGEQVGACNLSAGVHMSDEDDDVIGADLAALMDSAAGMRPTSGSEASRGAAAHGVASCSGRRHQTPAMQPPPKHQGLLKQRQQLRHIAVGIEEGLFILHPDVLVSGTRVAGSFRCSRQAILEEKFGGSGNAKAVEGTLLHDLLQAALQVEDGCNQNWMISRVREIVASSAEKLLAVDLNEEQALDRLRAAIPSMHSWLATFMRQQPLQAGIVADGWGQWGPNHRAMCVQQVSDIEENIWAPKFGLKGMIDASLHIGLGPQMGVQAGGDGLSSLEQMVAPLEFKTGKPHHSHKAQVSLYLLLMGERRSEIWALSGKEREKLGRCVAGLALLPEAAPEAHAAVAKVTTDAHHRQHLYSFRRAPCAHDAEASQPACSPSGAQKGLDACGFEPGTSALLSMDGVHATVSRGQVVHMESGTITVSLQRPLRASLRRQGPQEQSCWRLDKDEAASVFTRLRQNLLGLLARAEDDLPINRLRRLIVDLAPPRQTSLGSNAPLPMTPPAGLNADQHTAVQRLLAAEDYTLVLGMPGSGKTSTVVSAVQALMSAGRSVLLTAYTNSAVDNLALKLLQTQARCRADPDDEPSSKPGEHAVSKQQAGKGLLRLGRREAVHPALHDHMPGGAAHPDTSVNGLRRLASSSMVARTFCLVGDPHQLPPLVTSRPAKEGGLDKSLFRCLSEAHPQAVVSLSTQYRMAEDIQLLANTLMYASALRPGNQAVATAMLHLPQYPVADLPQWLSQAVDPQQRVLFLDSSQLTEAHETRAGETLNNSGEAAVVLKLTQSLLAAGLPASSLGLISPFTSQVSLLARQCAQHGHAEVEALTIDKSQGRDKPCIILSFVRSNAEGLAGRLLEDACRLNVALTRAKAKLILPHLASQASHLDLWRSMQ</sequence>
<dbReference type="GO" id="GO:0043139">
    <property type="term" value="F:5'-3' DNA helicase activity"/>
    <property type="evidence" value="ECO:0007669"/>
    <property type="project" value="TreeGrafter"/>
</dbReference>
<comment type="subcellular location">
    <subcellularLocation>
        <location evidence="2">Nucleus</location>
    </subcellularLocation>
</comment>
<keyword evidence="16" id="KW-0238">DNA-binding</keyword>
<reference evidence="25 26" key="1">
    <citation type="journal article" date="2024" name="Nat. Commun.">
        <title>Phylogenomics reveals the evolutionary origins of lichenization in chlorophyte algae.</title>
        <authorList>
            <person name="Puginier C."/>
            <person name="Libourel C."/>
            <person name="Otte J."/>
            <person name="Skaloud P."/>
            <person name="Haon M."/>
            <person name="Grisel S."/>
            <person name="Petersen M."/>
            <person name="Berrin J.G."/>
            <person name="Delaux P.M."/>
            <person name="Dal Grande F."/>
            <person name="Keller J."/>
        </authorList>
    </citation>
    <scope>NUCLEOTIDE SEQUENCE [LARGE SCALE GENOMIC DNA]</scope>
    <source>
        <strain evidence="25 26">SAG 2523</strain>
    </source>
</reference>
<evidence type="ECO:0000256" key="3">
    <source>
        <dbReference type="ARBA" id="ARBA00007913"/>
    </source>
</evidence>
<keyword evidence="26" id="KW-1185">Reference proteome</keyword>
<dbReference type="InterPro" id="IPR050534">
    <property type="entry name" value="Coronavir_polyprotein_1ab"/>
</dbReference>
<evidence type="ECO:0000256" key="16">
    <source>
        <dbReference type="ARBA" id="ARBA00023125"/>
    </source>
</evidence>
<dbReference type="Pfam" id="PF13087">
    <property type="entry name" value="AAA_12"/>
    <property type="match status" value="1"/>
</dbReference>
<organism evidence="25 26">
    <name type="scientific">Apatococcus fuscideae</name>
    <dbReference type="NCBI Taxonomy" id="2026836"/>
    <lineage>
        <taxon>Eukaryota</taxon>
        <taxon>Viridiplantae</taxon>
        <taxon>Chlorophyta</taxon>
        <taxon>core chlorophytes</taxon>
        <taxon>Trebouxiophyceae</taxon>
        <taxon>Chlorellales</taxon>
        <taxon>Chlorellaceae</taxon>
        <taxon>Apatococcus</taxon>
    </lineage>
</organism>
<keyword evidence="19" id="KW-0511">Multifunctional enzyme</keyword>
<dbReference type="GO" id="GO:0046872">
    <property type="term" value="F:metal ion binding"/>
    <property type="evidence" value="ECO:0007669"/>
    <property type="project" value="UniProtKB-KW"/>
</dbReference>
<keyword evidence="17" id="KW-0234">DNA repair</keyword>
<evidence type="ECO:0000256" key="4">
    <source>
        <dbReference type="ARBA" id="ARBA00012551"/>
    </source>
</evidence>
<evidence type="ECO:0000256" key="13">
    <source>
        <dbReference type="ARBA" id="ARBA00022840"/>
    </source>
</evidence>
<feature type="domain" description="DNA2/NAM7 helicase helicase" evidence="23">
    <location>
        <begin position="635"/>
        <end position="707"/>
    </location>
</feature>
<dbReference type="InterPro" id="IPR014808">
    <property type="entry name" value="DNA_replication_fac_Dna2_N"/>
</dbReference>
<dbReference type="InterPro" id="IPR041677">
    <property type="entry name" value="DNA2/NAM7_AAA_11"/>
</dbReference>
<evidence type="ECO:0000313" key="26">
    <source>
        <dbReference type="Proteomes" id="UP001485043"/>
    </source>
</evidence>
<evidence type="ECO:0000256" key="17">
    <source>
        <dbReference type="ARBA" id="ARBA00023204"/>
    </source>
</evidence>
<evidence type="ECO:0000259" key="23">
    <source>
        <dbReference type="Pfam" id="PF13086"/>
    </source>
</evidence>
<keyword evidence="14" id="KW-0408">Iron</keyword>
<feature type="region of interest" description="Disordered" evidence="21">
    <location>
        <begin position="108"/>
        <end position="133"/>
    </location>
</feature>
<keyword evidence="8" id="KW-0479">Metal-binding</keyword>
<keyword evidence="10" id="KW-0227">DNA damage</keyword>
<dbReference type="Proteomes" id="UP001485043">
    <property type="component" value="Unassembled WGS sequence"/>
</dbReference>
<dbReference type="InterPro" id="IPR011604">
    <property type="entry name" value="PDDEXK-like_dom_sf"/>
</dbReference>
<evidence type="ECO:0000256" key="20">
    <source>
        <dbReference type="ARBA" id="ARBA00047995"/>
    </source>
</evidence>
<evidence type="ECO:0000256" key="10">
    <source>
        <dbReference type="ARBA" id="ARBA00022763"/>
    </source>
</evidence>
<evidence type="ECO:0000259" key="24">
    <source>
        <dbReference type="Pfam" id="PF13087"/>
    </source>
</evidence>
<dbReference type="InterPro" id="IPR047187">
    <property type="entry name" value="SF1_C_Upf1"/>
</dbReference>
<evidence type="ECO:0000256" key="2">
    <source>
        <dbReference type="ARBA" id="ARBA00004123"/>
    </source>
</evidence>
<comment type="caution">
    <text evidence="25">The sequence shown here is derived from an EMBL/GenBank/DDBJ whole genome shotgun (WGS) entry which is preliminary data.</text>
</comment>
<feature type="domain" description="DNA2/NAM7 helicase-like C-terminal" evidence="24">
    <location>
        <begin position="798"/>
        <end position="999"/>
    </location>
</feature>
<evidence type="ECO:0000256" key="11">
    <source>
        <dbReference type="ARBA" id="ARBA00022801"/>
    </source>
</evidence>
<dbReference type="PANTHER" id="PTHR43788">
    <property type="entry name" value="DNA2/NAM7 HELICASE FAMILY MEMBER"/>
    <property type="match status" value="1"/>
</dbReference>
<evidence type="ECO:0000256" key="21">
    <source>
        <dbReference type="SAM" id="MobiDB-lite"/>
    </source>
</evidence>
<dbReference type="SUPFAM" id="SSF52540">
    <property type="entry name" value="P-loop containing nucleoside triphosphate hydrolases"/>
    <property type="match status" value="1"/>
</dbReference>
<protein>
    <recommendedName>
        <fullName evidence="4">DNA helicase</fullName>
        <ecNumber evidence="4">3.6.4.12</ecNumber>
    </recommendedName>
</protein>
<dbReference type="GO" id="GO:0016787">
    <property type="term" value="F:hydrolase activity"/>
    <property type="evidence" value="ECO:0007669"/>
    <property type="project" value="UniProtKB-KW"/>
</dbReference>
<feature type="domain" description="DNA replication factor Dna2 N-terminal" evidence="22">
    <location>
        <begin position="219"/>
        <end position="386"/>
    </location>
</feature>
<comment type="catalytic activity">
    <reaction evidence="20">
        <text>ATP + H2O = ADP + phosphate + H(+)</text>
        <dbReference type="Rhea" id="RHEA:13065"/>
        <dbReference type="ChEBI" id="CHEBI:15377"/>
        <dbReference type="ChEBI" id="CHEBI:15378"/>
        <dbReference type="ChEBI" id="CHEBI:30616"/>
        <dbReference type="ChEBI" id="CHEBI:43474"/>
        <dbReference type="ChEBI" id="CHEBI:456216"/>
        <dbReference type="EC" id="3.6.4.12"/>
    </reaction>
</comment>
<dbReference type="GO" id="GO:0006260">
    <property type="term" value="P:DNA replication"/>
    <property type="evidence" value="ECO:0007669"/>
    <property type="project" value="UniProtKB-KW"/>
</dbReference>
<keyword evidence="11" id="KW-0378">Hydrolase</keyword>
<evidence type="ECO:0000259" key="22">
    <source>
        <dbReference type="Pfam" id="PF08696"/>
    </source>
</evidence>
<evidence type="ECO:0000256" key="14">
    <source>
        <dbReference type="ARBA" id="ARBA00023004"/>
    </source>
</evidence>
<dbReference type="GO" id="GO:0005524">
    <property type="term" value="F:ATP binding"/>
    <property type="evidence" value="ECO:0007669"/>
    <property type="project" value="UniProtKB-KW"/>
</dbReference>
<comment type="similarity">
    <text evidence="3">Belongs to the DNA2/NAM7 helicase family.</text>
</comment>
<keyword evidence="6" id="KW-0235">DNA replication</keyword>
<dbReference type="GO" id="GO:0004518">
    <property type="term" value="F:nuclease activity"/>
    <property type="evidence" value="ECO:0007669"/>
    <property type="project" value="UniProtKB-KW"/>
</dbReference>
<keyword evidence="5" id="KW-0004">4Fe-4S</keyword>
<evidence type="ECO:0000256" key="7">
    <source>
        <dbReference type="ARBA" id="ARBA00022722"/>
    </source>
</evidence>
<dbReference type="InterPro" id="IPR041679">
    <property type="entry name" value="DNA2/NAM7-like_C"/>
</dbReference>
<proteinExistence type="inferred from homology"/>
<evidence type="ECO:0000256" key="9">
    <source>
        <dbReference type="ARBA" id="ARBA00022741"/>
    </source>
</evidence>
<keyword evidence="15" id="KW-0411">Iron-sulfur</keyword>
<keyword evidence="18" id="KW-0539">Nucleus</keyword>
<keyword evidence="12" id="KW-0347">Helicase</keyword>
<dbReference type="EC" id="3.6.4.12" evidence="4"/>
<keyword evidence="13" id="KW-0067">ATP-binding</keyword>
<dbReference type="GO" id="GO:0051539">
    <property type="term" value="F:4 iron, 4 sulfur cluster binding"/>
    <property type="evidence" value="ECO:0007669"/>
    <property type="project" value="UniProtKB-KW"/>
</dbReference>
<dbReference type="AlphaFoldDB" id="A0AAW1SSZ4"/>
<evidence type="ECO:0000256" key="19">
    <source>
        <dbReference type="ARBA" id="ARBA00023268"/>
    </source>
</evidence>
<keyword evidence="9" id="KW-0547">Nucleotide-binding</keyword>
<dbReference type="PANTHER" id="PTHR43788:SF8">
    <property type="entry name" value="DNA-BINDING PROTEIN SMUBP-2"/>
    <property type="match status" value="1"/>
</dbReference>
<dbReference type="EMBL" id="JALJOV010000959">
    <property type="protein sequence ID" value="KAK9857614.1"/>
    <property type="molecule type" value="Genomic_DNA"/>
</dbReference>
<comment type="cofactor">
    <cofactor evidence="1">
        <name>[4Fe-4S] cluster</name>
        <dbReference type="ChEBI" id="CHEBI:49883"/>
    </cofactor>
</comment>